<protein>
    <submittedName>
        <fullName evidence="3">3-carboxy-cis,cis-muconate cycloisomerase</fullName>
        <ecNumber evidence="3">5.5.1.2</ecNumber>
    </submittedName>
</protein>
<dbReference type="EMBL" id="QFWV02000009">
    <property type="protein sequence ID" value="RKF05564.1"/>
    <property type="molecule type" value="Genomic_DNA"/>
</dbReference>
<dbReference type="RefSeq" id="WP_109767722.1">
    <property type="nucleotide sequence ID" value="NZ_QFWV02000009.1"/>
</dbReference>
<dbReference type="InterPro" id="IPR008948">
    <property type="entry name" value="L-Aspartase-like"/>
</dbReference>
<keyword evidence="3" id="KW-0413">Isomerase</keyword>
<dbReference type="InterPro" id="IPR022761">
    <property type="entry name" value="Fumarate_lyase_N"/>
</dbReference>
<dbReference type="Pfam" id="PF00206">
    <property type="entry name" value="Lyase_1"/>
    <property type="match status" value="1"/>
</dbReference>
<keyword evidence="4" id="KW-1185">Reference proteome</keyword>
<dbReference type="Proteomes" id="UP000246132">
    <property type="component" value="Unassembled WGS sequence"/>
</dbReference>
<comment type="similarity">
    <text evidence="1">Belongs to the class-II fumarase/aspartase family.</text>
</comment>
<dbReference type="SUPFAM" id="SSF48557">
    <property type="entry name" value="L-aspartase-like"/>
    <property type="match status" value="1"/>
</dbReference>
<gene>
    <name evidence="3" type="ORF">DEM25_017000</name>
</gene>
<dbReference type="NCBIfam" id="NF004631">
    <property type="entry name" value="PRK05975.1"/>
    <property type="match status" value="1"/>
</dbReference>
<dbReference type="PANTHER" id="PTHR43172:SF2">
    <property type="entry name" value="ADENYLOSUCCINATE LYASE C-TERMINAL DOMAIN-CONTAINING PROTEIN"/>
    <property type="match status" value="1"/>
</dbReference>
<dbReference type="EC" id="5.5.1.2" evidence="3"/>
<organism evidence="3 4">
    <name type="scientific">Oceaniradius stylonematis</name>
    <dbReference type="NCBI Taxonomy" id="2184161"/>
    <lineage>
        <taxon>Bacteria</taxon>
        <taxon>Pseudomonadati</taxon>
        <taxon>Pseudomonadota</taxon>
        <taxon>Alphaproteobacteria</taxon>
        <taxon>Hyphomicrobiales</taxon>
        <taxon>Ahrensiaceae</taxon>
        <taxon>Oceaniradius</taxon>
    </lineage>
</organism>
<evidence type="ECO:0000256" key="1">
    <source>
        <dbReference type="ARBA" id="ARBA00034772"/>
    </source>
</evidence>
<dbReference type="InterPro" id="IPR000362">
    <property type="entry name" value="Fumarate_lyase_fam"/>
</dbReference>
<evidence type="ECO:0000259" key="2">
    <source>
        <dbReference type="Pfam" id="PF00206"/>
    </source>
</evidence>
<sequence>MIQAATASVWHTSLFGDDALAALFSEKALLERFGAFEMALTRALGAHGLVDAGMADTAIAAMQSFEPDVNAIRRAMQTDGVPVPAYVRQLKAAAGDAAGAIHVAPTSQDLIDTATAMALRDAGTLLAGRVEAVLSAIGALDARFGGDALTGRTRMQAALPISVGDRLSAWSKPVSGSLDRLARVRDDAAQLQFGGPVGLGPETLGEAGPAVAGAMAAELALRLPARPWHTDRSAFVAFGNWLSMVTGAVGKIGQDVALMAQQGIDEIELSSGGTSSAMPHKHNPVVAEKLVTLARYNAVQIGGLHQAMVHEQERSGSAWMLEWMILPPMVEATGRALTDADELLRSVTRIGAAV</sequence>
<evidence type="ECO:0000313" key="3">
    <source>
        <dbReference type="EMBL" id="RKF05564.1"/>
    </source>
</evidence>
<dbReference type="OrthoDB" id="9768878at2"/>
<comment type="caution">
    <text evidence="3">The sequence shown here is derived from an EMBL/GenBank/DDBJ whole genome shotgun (WGS) entry which is preliminary data.</text>
</comment>
<dbReference type="PRINTS" id="PR00149">
    <property type="entry name" value="FUMRATELYASE"/>
</dbReference>
<proteinExistence type="inferred from homology"/>
<evidence type="ECO:0000313" key="4">
    <source>
        <dbReference type="Proteomes" id="UP000246132"/>
    </source>
</evidence>
<name>A0A3A8AFX9_9HYPH</name>
<dbReference type="PANTHER" id="PTHR43172">
    <property type="entry name" value="ADENYLOSUCCINATE LYASE"/>
    <property type="match status" value="1"/>
</dbReference>
<dbReference type="AlphaFoldDB" id="A0A3A8AFX9"/>
<dbReference type="GO" id="GO:0047472">
    <property type="term" value="F:3-carboxy-cis,cis-muconate cycloisomerase activity"/>
    <property type="evidence" value="ECO:0007669"/>
    <property type="project" value="UniProtKB-EC"/>
</dbReference>
<dbReference type="Gene3D" id="1.20.200.10">
    <property type="entry name" value="Fumarase/aspartase (Central domain)"/>
    <property type="match status" value="1"/>
</dbReference>
<reference evidence="3 4" key="1">
    <citation type="journal article" date="2018" name="Int. J. Syst. Bacteriol.">
        <title>Oceaniradius stylonemae gen. nov., sp. nov., isolated from a red alga, Stylonema cornu-cervi.</title>
        <authorList>
            <person name="Jeong S."/>
        </authorList>
    </citation>
    <scope>NUCLEOTIDE SEQUENCE [LARGE SCALE GENOMIC DNA]</scope>
    <source>
        <strain evidence="3 4">StC1</strain>
    </source>
</reference>
<accession>A0A3A8AFX9</accession>
<feature type="domain" description="Fumarate lyase N-terminal" evidence="2">
    <location>
        <begin position="36"/>
        <end position="293"/>
    </location>
</feature>